<name>A0ABV2Q0Y7_9GAMM</name>
<evidence type="ECO:0000313" key="1">
    <source>
        <dbReference type="EMBL" id="MET4570955.1"/>
    </source>
</evidence>
<keyword evidence="2" id="KW-1185">Reference proteome</keyword>
<gene>
    <name evidence="1" type="ORF">ABIE04_003337</name>
</gene>
<dbReference type="EMBL" id="JBEPSD010000004">
    <property type="protein sequence ID" value="MET4570955.1"/>
    <property type="molecule type" value="Genomic_DNA"/>
</dbReference>
<proteinExistence type="predicted"/>
<protein>
    <submittedName>
        <fullName evidence="1">Uncharacterized protein</fullName>
    </submittedName>
</protein>
<dbReference type="Proteomes" id="UP001549251">
    <property type="component" value="Unassembled WGS sequence"/>
</dbReference>
<organism evidence="1 2">
    <name type="scientific">Rhodanobacter soli</name>
    <dbReference type="NCBI Taxonomy" id="590609"/>
    <lineage>
        <taxon>Bacteria</taxon>
        <taxon>Pseudomonadati</taxon>
        <taxon>Pseudomonadota</taxon>
        <taxon>Gammaproteobacteria</taxon>
        <taxon>Lysobacterales</taxon>
        <taxon>Rhodanobacteraceae</taxon>
        <taxon>Rhodanobacter</taxon>
    </lineage>
</organism>
<dbReference type="RefSeq" id="WP_354552808.1">
    <property type="nucleotide sequence ID" value="NZ_JBEPSD010000004.1"/>
</dbReference>
<accession>A0ABV2Q0Y7</accession>
<sequence length="93" mass="10621">MTKSYTPPLTTNPHGPLYRVDKGIRAAQQRLDAAIDAKRHHTNQNLAHEVIKEAREGLKKSEQLRVLKIKELAQKAAEIDEERGRVHLNPPRK</sequence>
<evidence type="ECO:0000313" key="2">
    <source>
        <dbReference type="Proteomes" id="UP001549251"/>
    </source>
</evidence>
<reference evidence="1 2" key="1">
    <citation type="submission" date="2024-06" db="EMBL/GenBank/DDBJ databases">
        <title>Sorghum-associated microbial communities from plants grown in Nebraska, USA.</title>
        <authorList>
            <person name="Schachtman D."/>
        </authorList>
    </citation>
    <scope>NUCLEOTIDE SEQUENCE [LARGE SCALE GENOMIC DNA]</scope>
    <source>
        <strain evidence="1 2">1757</strain>
    </source>
</reference>
<comment type="caution">
    <text evidence="1">The sequence shown here is derived from an EMBL/GenBank/DDBJ whole genome shotgun (WGS) entry which is preliminary data.</text>
</comment>